<accession>A0A1J1J6X8</accession>
<protein>
    <submittedName>
        <fullName evidence="1">CLUMA_CG020692, isoform A</fullName>
    </submittedName>
</protein>
<dbReference type="AlphaFoldDB" id="A0A1J1J6X8"/>
<reference evidence="1 2" key="1">
    <citation type="submission" date="2015-04" db="EMBL/GenBank/DDBJ databases">
        <authorList>
            <person name="Syromyatnikov M.Y."/>
            <person name="Popov V.N."/>
        </authorList>
    </citation>
    <scope>NUCLEOTIDE SEQUENCE [LARGE SCALE GENOMIC DNA]</scope>
</reference>
<dbReference type="Proteomes" id="UP000183832">
    <property type="component" value="Unassembled WGS sequence"/>
</dbReference>
<evidence type="ECO:0000313" key="2">
    <source>
        <dbReference type="Proteomes" id="UP000183832"/>
    </source>
</evidence>
<proteinExistence type="predicted"/>
<dbReference type="EMBL" id="CVRI01000073">
    <property type="protein sequence ID" value="CRL07738.1"/>
    <property type="molecule type" value="Genomic_DNA"/>
</dbReference>
<gene>
    <name evidence="1" type="ORF">CLUMA_CG020692</name>
</gene>
<name>A0A1J1J6X8_9DIPT</name>
<keyword evidence="2" id="KW-1185">Reference proteome</keyword>
<organism evidence="1 2">
    <name type="scientific">Clunio marinus</name>
    <dbReference type="NCBI Taxonomy" id="568069"/>
    <lineage>
        <taxon>Eukaryota</taxon>
        <taxon>Metazoa</taxon>
        <taxon>Ecdysozoa</taxon>
        <taxon>Arthropoda</taxon>
        <taxon>Hexapoda</taxon>
        <taxon>Insecta</taxon>
        <taxon>Pterygota</taxon>
        <taxon>Neoptera</taxon>
        <taxon>Endopterygota</taxon>
        <taxon>Diptera</taxon>
        <taxon>Nematocera</taxon>
        <taxon>Chironomoidea</taxon>
        <taxon>Chironomidae</taxon>
        <taxon>Clunio</taxon>
    </lineage>
</organism>
<sequence>MEMPNDERDETTQRRTIIIIKLWELQNYFNINETMRKELQMFHSFVTTISIEWAIKRNN</sequence>
<evidence type="ECO:0000313" key="1">
    <source>
        <dbReference type="EMBL" id="CRL07738.1"/>
    </source>
</evidence>